<dbReference type="Proteomes" id="UP001596297">
    <property type="component" value="Unassembled WGS sequence"/>
</dbReference>
<dbReference type="EMBL" id="JBHSWD010000001">
    <property type="protein sequence ID" value="MFC6591695.1"/>
    <property type="molecule type" value="Genomic_DNA"/>
</dbReference>
<gene>
    <name evidence="2" type="ORF">ACFP81_06495</name>
</gene>
<evidence type="ECO:0000256" key="1">
    <source>
        <dbReference type="SAM" id="Phobius"/>
    </source>
</evidence>
<evidence type="ECO:0000313" key="2">
    <source>
        <dbReference type="EMBL" id="MFC6591695.1"/>
    </source>
</evidence>
<reference evidence="3" key="1">
    <citation type="journal article" date="2019" name="Int. J. Syst. Evol. Microbiol.">
        <title>The Global Catalogue of Microorganisms (GCM) 10K type strain sequencing project: providing services to taxonomists for standard genome sequencing and annotation.</title>
        <authorList>
            <consortium name="The Broad Institute Genomics Platform"/>
            <consortium name="The Broad Institute Genome Sequencing Center for Infectious Disease"/>
            <person name="Wu L."/>
            <person name="Ma J."/>
        </authorList>
    </citation>
    <scope>NUCLEOTIDE SEQUENCE [LARGE SCALE GENOMIC DNA]</scope>
    <source>
        <strain evidence="3">CGMCC 1.15772</strain>
    </source>
</reference>
<dbReference type="RefSeq" id="WP_380082701.1">
    <property type="nucleotide sequence ID" value="NZ_JBHSWD010000001.1"/>
</dbReference>
<feature type="transmembrane region" description="Helical" evidence="1">
    <location>
        <begin position="23"/>
        <end position="43"/>
    </location>
</feature>
<evidence type="ECO:0000313" key="3">
    <source>
        <dbReference type="Proteomes" id="UP001596297"/>
    </source>
</evidence>
<sequence>MSESDKETTAYDSFEPPEDWKKAGMGTLLMLAIGGSMALFMDWQKARDLEPIKAVTAHFSPIDEKCYRWSEEDKRTCEFDTPLSYIETKELIERQFSIVKTSGNPPVDGGFGYASYYTSSGFDISFQGGEGRTTHMFIRDFFE</sequence>
<keyword evidence="1" id="KW-1133">Transmembrane helix</keyword>
<proteinExistence type="predicted"/>
<evidence type="ECO:0008006" key="4">
    <source>
        <dbReference type="Google" id="ProtNLM"/>
    </source>
</evidence>
<comment type="caution">
    <text evidence="2">The sequence shown here is derived from an EMBL/GenBank/DDBJ whole genome shotgun (WGS) entry which is preliminary data.</text>
</comment>
<keyword evidence="1" id="KW-0472">Membrane</keyword>
<protein>
    <recommendedName>
        <fullName evidence="4">DUF4359 domain-containing protein</fullName>
    </recommendedName>
</protein>
<keyword evidence="3" id="KW-1185">Reference proteome</keyword>
<keyword evidence="1" id="KW-0812">Transmembrane</keyword>
<organism evidence="2 3">
    <name type="scientific">Deinococcus lacus</name>
    <dbReference type="NCBI Taxonomy" id="392561"/>
    <lineage>
        <taxon>Bacteria</taxon>
        <taxon>Thermotogati</taxon>
        <taxon>Deinococcota</taxon>
        <taxon>Deinococci</taxon>
        <taxon>Deinococcales</taxon>
        <taxon>Deinococcaceae</taxon>
        <taxon>Deinococcus</taxon>
    </lineage>
</organism>
<name>A0ABW1YET4_9DEIO</name>
<accession>A0ABW1YET4</accession>